<dbReference type="Gene3D" id="3.90.1750.20">
    <property type="entry name" value="Putative Large Serine Recombinase, Chain B, Domain 2"/>
    <property type="match status" value="1"/>
</dbReference>
<dbReference type="InterPro" id="IPR006119">
    <property type="entry name" value="Resolv_N"/>
</dbReference>
<organism evidence="3 4">
    <name type="scientific">Ornatilinea apprima</name>
    <dbReference type="NCBI Taxonomy" id="1134406"/>
    <lineage>
        <taxon>Bacteria</taxon>
        <taxon>Bacillati</taxon>
        <taxon>Chloroflexota</taxon>
        <taxon>Anaerolineae</taxon>
        <taxon>Anaerolineales</taxon>
        <taxon>Anaerolineaceae</taxon>
        <taxon>Ornatilinea</taxon>
    </lineage>
</organism>
<evidence type="ECO:0000259" key="2">
    <source>
        <dbReference type="PROSITE" id="PS51736"/>
    </source>
</evidence>
<dbReference type="PROSITE" id="PS51736">
    <property type="entry name" value="RECOMBINASES_3"/>
    <property type="match status" value="1"/>
</dbReference>
<dbReference type="Pfam" id="PF07508">
    <property type="entry name" value="Recombinase"/>
    <property type="match status" value="1"/>
</dbReference>
<evidence type="ECO:0000256" key="1">
    <source>
        <dbReference type="SAM" id="MobiDB-lite"/>
    </source>
</evidence>
<evidence type="ECO:0000313" key="3">
    <source>
        <dbReference type="EMBL" id="KPL75522.1"/>
    </source>
</evidence>
<evidence type="ECO:0000313" key="4">
    <source>
        <dbReference type="Proteomes" id="UP000050417"/>
    </source>
</evidence>
<dbReference type="InterPro" id="IPR011109">
    <property type="entry name" value="DNA_bind_recombinase_dom"/>
</dbReference>
<proteinExistence type="predicted"/>
<dbReference type="InterPro" id="IPR036162">
    <property type="entry name" value="Resolvase-like_N_sf"/>
</dbReference>
<reference evidence="3 4" key="1">
    <citation type="submission" date="2015-07" db="EMBL/GenBank/DDBJ databases">
        <title>Genome sequence of Ornatilinea apprima DSM 23815.</title>
        <authorList>
            <person name="Hemp J."/>
            <person name="Ward L.M."/>
            <person name="Pace L.A."/>
            <person name="Fischer W.W."/>
        </authorList>
    </citation>
    <scope>NUCLEOTIDE SEQUENCE [LARGE SCALE GENOMIC DNA]</scope>
    <source>
        <strain evidence="3 4">P3M-1</strain>
    </source>
</reference>
<dbReference type="SMART" id="SM00857">
    <property type="entry name" value="Resolvase"/>
    <property type="match status" value="1"/>
</dbReference>
<dbReference type="AlphaFoldDB" id="A0A0N8GMK1"/>
<accession>A0A0N8GMK1</accession>
<dbReference type="CDD" id="cd00338">
    <property type="entry name" value="Ser_Recombinase"/>
    <property type="match status" value="1"/>
</dbReference>
<dbReference type="InterPro" id="IPR038109">
    <property type="entry name" value="DNA_bind_recomb_sf"/>
</dbReference>
<dbReference type="OrthoDB" id="155039at2"/>
<protein>
    <recommendedName>
        <fullName evidence="2">Resolvase/invertase-type recombinase catalytic domain-containing protein</fullName>
    </recommendedName>
</protein>
<keyword evidence="4" id="KW-1185">Reference proteome</keyword>
<dbReference type="InterPro" id="IPR050639">
    <property type="entry name" value="SSR_resolvase"/>
</dbReference>
<gene>
    <name evidence="3" type="ORF">ADN00_12830</name>
</gene>
<dbReference type="GO" id="GO:0000150">
    <property type="term" value="F:DNA strand exchange activity"/>
    <property type="evidence" value="ECO:0007669"/>
    <property type="project" value="InterPro"/>
</dbReference>
<dbReference type="SUPFAM" id="SSF53041">
    <property type="entry name" value="Resolvase-like"/>
    <property type="match status" value="1"/>
</dbReference>
<dbReference type="Gene3D" id="3.40.50.1390">
    <property type="entry name" value="Resolvase, N-terminal catalytic domain"/>
    <property type="match status" value="1"/>
</dbReference>
<dbReference type="RefSeq" id="WP_075063417.1">
    <property type="nucleotide sequence ID" value="NZ_LGCL01000027.1"/>
</dbReference>
<dbReference type="STRING" id="1134406.ADN00_12830"/>
<dbReference type="GO" id="GO:0003677">
    <property type="term" value="F:DNA binding"/>
    <property type="evidence" value="ECO:0007669"/>
    <property type="project" value="UniProtKB-KW"/>
</dbReference>
<sequence>MDIFPNSIDDLNKKIQGFVRDVSRPESEEKAAIYTRVSRIDPRHHGYSMDIQPDKAEEYARSKGWDIYAIYADPAKTGRNSRRTSLQKMIGDIRAGRVTVVVVHRLDRLYRNLESLLKFIRMIKTYKVRLVSVTEQIDTDNWWGRLVLYVLGALAEMYIWQSSARTREAKLERVMNGLSNASFRFGYCKGLCSTCKDPNGKDYCPLYGSVDRVESQRGRIPVPHPIEMHAVSLAAQLYSRGKSDLEIASDLNSHTFRLPDNSEVAFRTKGLPGQTLPGPFSRDNVRDIIRSPFYVGLVAHYPTRPLDMDDDVENPKRKGTQQPLQNKRQPQILQKGLHQAIYPYELWEQNMQLRQSKGISPVTRNRPKRDYLLTGVGRCWVCMEQAGAQASLRGSTGNTGTQYYRCATIHDKGKKGGMQSAPLEIANEAGVASSQPNTWNKLIESHSSTLRADKLEAQIHDSIANLVIPPAWYEMIMAYFLSNHGIEEFERENYNLRQELKRLQEMYTSGFLTQAQFKDRATTITSELQKMQPSAKAEVREILPFLKDFSTTWRKMTSREQRTLLKVMVEAIYFDQRGVVRQMLVNAPFDILLGIAG</sequence>
<feature type="domain" description="Resolvase/invertase-type recombinase catalytic" evidence="2">
    <location>
        <begin position="30"/>
        <end position="177"/>
    </location>
</feature>
<dbReference type="PANTHER" id="PTHR30461">
    <property type="entry name" value="DNA-INVERTASE FROM LAMBDOID PROPHAGE"/>
    <property type="match status" value="1"/>
</dbReference>
<dbReference type="EMBL" id="LGCL01000027">
    <property type="protein sequence ID" value="KPL75522.1"/>
    <property type="molecule type" value="Genomic_DNA"/>
</dbReference>
<name>A0A0N8GMK1_9CHLR</name>
<dbReference type="Pfam" id="PF00239">
    <property type="entry name" value="Resolvase"/>
    <property type="match status" value="1"/>
</dbReference>
<dbReference type="Proteomes" id="UP000050417">
    <property type="component" value="Unassembled WGS sequence"/>
</dbReference>
<feature type="region of interest" description="Disordered" evidence="1">
    <location>
        <begin position="305"/>
        <end position="328"/>
    </location>
</feature>
<dbReference type="PANTHER" id="PTHR30461:SF23">
    <property type="entry name" value="DNA RECOMBINASE-RELATED"/>
    <property type="match status" value="1"/>
</dbReference>
<comment type="caution">
    <text evidence="3">The sequence shown here is derived from an EMBL/GenBank/DDBJ whole genome shotgun (WGS) entry which is preliminary data.</text>
</comment>